<name>A0AAW1NN42_9CHLO</name>
<sequence length="247" mass="27354">MDWSPDGPLLEAIKRAATRVLQKRTKGTIRRKNRREGKPLYKACTLEVWQAGAEKLSSRSHQLSTASLKALYQSALQTDQHAAHGLVLSSPLMEQARAAWTDQAGRERQAGLQELMEAYGQQHDEAADGSGKVTDFQKALQSVLEACGQQPKLQLETADGNFTLDLAMPDTGIALEAAGPSHFAANRRMFLGDAMARHRSILARGWILISVPCFVWDQLQTEQAQMHAMTKVRFTSMTLQGCHCLRL</sequence>
<dbReference type="PROSITE" id="PS51286">
    <property type="entry name" value="RAP"/>
    <property type="match status" value="1"/>
</dbReference>
<organism evidence="2 3">
    <name type="scientific">Symbiochloris irregularis</name>
    <dbReference type="NCBI Taxonomy" id="706552"/>
    <lineage>
        <taxon>Eukaryota</taxon>
        <taxon>Viridiplantae</taxon>
        <taxon>Chlorophyta</taxon>
        <taxon>core chlorophytes</taxon>
        <taxon>Trebouxiophyceae</taxon>
        <taxon>Trebouxiales</taxon>
        <taxon>Trebouxiaceae</taxon>
        <taxon>Symbiochloris</taxon>
    </lineage>
</organism>
<reference evidence="2 3" key="1">
    <citation type="journal article" date="2024" name="Nat. Commun.">
        <title>Phylogenomics reveals the evolutionary origins of lichenization in chlorophyte algae.</title>
        <authorList>
            <person name="Puginier C."/>
            <person name="Libourel C."/>
            <person name="Otte J."/>
            <person name="Skaloud P."/>
            <person name="Haon M."/>
            <person name="Grisel S."/>
            <person name="Petersen M."/>
            <person name="Berrin J.G."/>
            <person name="Delaux P.M."/>
            <person name="Dal Grande F."/>
            <person name="Keller J."/>
        </authorList>
    </citation>
    <scope>NUCLEOTIDE SEQUENCE [LARGE SCALE GENOMIC DNA]</scope>
    <source>
        <strain evidence="2 3">SAG 2036</strain>
    </source>
</reference>
<feature type="domain" description="RAP" evidence="1">
    <location>
        <begin position="173"/>
        <end position="231"/>
    </location>
</feature>
<dbReference type="EMBL" id="JALJOQ010000244">
    <property type="protein sequence ID" value="KAK9787612.1"/>
    <property type="molecule type" value="Genomic_DNA"/>
</dbReference>
<proteinExistence type="predicted"/>
<dbReference type="InterPro" id="IPR013584">
    <property type="entry name" value="RAP"/>
</dbReference>
<evidence type="ECO:0000313" key="2">
    <source>
        <dbReference type="EMBL" id="KAK9787612.1"/>
    </source>
</evidence>
<evidence type="ECO:0000259" key="1">
    <source>
        <dbReference type="PROSITE" id="PS51286"/>
    </source>
</evidence>
<gene>
    <name evidence="2" type="ORF">WJX73_000609</name>
</gene>
<dbReference type="Proteomes" id="UP001465755">
    <property type="component" value="Unassembled WGS sequence"/>
</dbReference>
<evidence type="ECO:0000313" key="3">
    <source>
        <dbReference type="Proteomes" id="UP001465755"/>
    </source>
</evidence>
<accession>A0AAW1NN42</accession>
<protein>
    <recommendedName>
        <fullName evidence="1">RAP domain-containing protein</fullName>
    </recommendedName>
</protein>
<dbReference type="AlphaFoldDB" id="A0AAW1NN42"/>
<keyword evidence="3" id="KW-1185">Reference proteome</keyword>
<comment type="caution">
    <text evidence="2">The sequence shown here is derived from an EMBL/GenBank/DDBJ whole genome shotgun (WGS) entry which is preliminary data.</text>
</comment>
<dbReference type="Pfam" id="PF08373">
    <property type="entry name" value="RAP"/>
    <property type="match status" value="1"/>
</dbReference>